<feature type="compositionally biased region" description="Acidic residues" evidence="10">
    <location>
        <begin position="10"/>
        <end position="19"/>
    </location>
</feature>
<evidence type="ECO:0000259" key="12">
    <source>
        <dbReference type="PROSITE" id="PS51680"/>
    </source>
</evidence>
<proteinExistence type="inferred from homology"/>
<dbReference type="GO" id="GO:0032259">
    <property type="term" value="P:methylation"/>
    <property type="evidence" value="ECO:0007669"/>
    <property type="project" value="UniProtKB-KW"/>
</dbReference>
<dbReference type="InterPro" id="IPR018117">
    <property type="entry name" value="C5_DNA_meth_AS"/>
</dbReference>
<dbReference type="PROSITE" id="PS50030">
    <property type="entry name" value="UBA"/>
    <property type="match status" value="1"/>
</dbReference>
<reference evidence="13 14" key="1">
    <citation type="submission" date="2021-07" db="EMBL/GenBank/DDBJ databases">
        <title>The Aristolochia fimbriata genome: insights into angiosperm evolution, floral development and chemical biosynthesis.</title>
        <authorList>
            <person name="Jiao Y."/>
        </authorList>
    </citation>
    <scope>NUCLEOTIDE SEQUENCE [LARGE SCALE GENOMIC DNA]</scope>
    <source>
        <strain evidence="13">IBCAS-2021</strain>
        <tissue evidence="13">Leaf</tissue>
    </source>
</reference>
<dbReference type="PROSITE" id="PS51680">
    <property type="entry name" value="SAM_MT_DRM"/>
    <property type="match status" value="1"/>
</dbReference>
<dbReference type="GO" id="GO:0005634">
    <property type="term" value="C:nucleus"/>
    <property type="evidence" value="ECO:0007669"/>
    <property type="project" value="UniProtKB-SubCell"/>
</dbReference>
<dbReference type="GO" id="GO:0003886">
    <property type="term" value="F:DNA (cytosine-5-)-methyltransferase activity"/>
    <property type="evidence" value="ECO:0007669"/>
    <property type="project" value="UniProtKB-EC"/>
</dbReference>
<feature type="domain" description="SAM-dependent MTase DRM-type" evidence="12">
    <location>
        <begin position="281"/>
        <end position="610"/>
    </location>
</feature>
<dbReference type="InterPro" id="IPR050390">
    <property type="entry name" value="C5-Methyltransferase"/>
</dbReference>
<dbReference type="Proteomes" id="UP000825729">
    <property type="component" value="Unassembled WGS sequence"/>
</dbReference>
<evidence type="ECO:0000259" key="11">
    <source>
        <dbReference type="PROSITE" id="PS50030"/>
    </source>
</evidence>
<evidence type="ECO:0000256" key="3">
    <source>
        <dbReference type="ARBA" id="ARBA00022603"/>
    </source>
</evidence>
<keyword evidence="8" id="KW-0539">Nucleus</keyword>
<dbReference type="Pfam" id="PF00145">
    <property type="entry name" value="DNA_methylase"/>
    <property type="match status" value="1"/>
</dbReference>
<dbReference type="InterPro" id="IPR001525">
    <property type="entry name" value="C5_MeTfrase"/>
</dbReference>
<keyword evidence="14" id="KW-1185">Reference proteome</keyword>
<comment type="similarity">
    <text evidence="9">Belongs to the class I-like SAM-binding methyltransferase superfamily. C5-methyltransferase family.</text>
</comment>
<dbReference type="PANTHER" id="PTHR23068">
    <property type="entry name" value="DNA CYTOSINE-5- -METHYLTRANSFERASE 3-RELATED"/>
    <property type="match status" value="1"/>
</dbReference>
<feature type="region of interest" description="Disordered" evidence="10">
    <location>
        <begin position="183"/>
        <end position="215"/>
    </location>
</feature>
<feature type="region of interest" description="Disordered" evidence="10">
    <location>
        <begin position="1"/>
        <end position="31"/>
    </location>
</feature>
<evidence type="ECO:0000256" key="8">
    <source>
        <dbReference type="ARBA" id="ARBA00023242"/>
    </source>
</evidence>
<evidence type="ECO:0000313" key="13">
    <source>
        <dbReference type="EMBL" id="KAG9455989.1"/>
    </source>
</evidence>
<dbReference type="PANTHER" id="PTHR23068:SF25">
    <property type="entry name" value="DNA (CYTOSINE-5)-METHYLTRANSFERASE DRM2"/>
    <property type="match status" value="1"/>
</dbReference>
<dbReference type="InterPro" id="IPR030380">
    <property type="entry name" value="SAM_MeTfrase_DRM"/>
</dbReference>
<dbReference type="SUPFAM" id="SSF53335">
    <property type="entry name" value="S-adenosyl-L-methionine-dependent methyltransferases"/>
    <property type="match status" value="2"/>
</dbReference>
<dbReference type="EMBL" id="JAINDJ010000002">
    <property type="protein sequence ID" value="KAG9455989.1"/>
    <property type="molecule type" value="Genomic_DNA"/>
</dbReference>
<keyword evidence="5 9" id="KW-0949">S-adenosyl-L-methionine</keyword>
<protein>
    <recommendedName>
        <fullName evidence="2">DNA (cytosine-5-)-methyltransferase</fullName>
        <ecNumber evidence="2">2.1.1.37</ecNumber>
    </recommendedName>
</protein>
<dbReference type="GO" id="GO:0003677">
    <property type="term" value="F:DNA binding"/>
    <property type="evidence" value="ECO:0007669"/>
    <property type="project" value="UniProtKB-KW"/>
</dbReference>
<comment type="caution">
    <text evidence="13">The sequence shown here is derived from an EMBL/GenBank/DDBJ whole genome shotgun (WGS) entry which is preliminary data.</text>
</comment>
<evidence type="ECO:0000256" key="9">
    <source>
        <dbReference type="PROSITE-ProRule" id="PRU01016"/>
    </source>
</evidence>
<organism evidence="13 14">
    <name type="scientific">Aristolochia fimbriata</name>
    <name type="common">White veined hardy Dutchman's pipe vine</name>
    <dbReference type="NCBI Taxonomy" id="158543"/>
    <lineage>
        <taxon>Eukaryota</taxon>
        <taxon>Viridiplantae</taxon>
        <taxon>Streptophyta</taxon>
        <taxon>Embryophyta</taxon>
        <taxon>Tracheophyta</taxon>
        <taxon>Spermatophyta</taxon>
        <taxon>Magnoliopsida</taxon>
        <taxon>Magnoliidae</taxon>
        <taxon>Piperales</taxon>
        <taxon>Aristolochiaceae</taxon>
        <taxon>Aristolochia</taxon>
    </lineage>
</organism>
<dbReference type="InterPro" id="IPR015940">
    <property type="entry name" value="UBA"/>
</dbReference>
<keyword evidence="6" id="KW-0677">Repeat</keyword>
<evidence type="ECO:0000256" key="7">
    <source>
        <dbReference type="ARBA" id="ARBA00023125"/>
    </source>
</evidence>
<evidence type="ECO:0000256" key="2">
    <source>
        <dbReference type="ARBA" id="ARBA00011975"/>
    </source>
</evidence>
<dbReference type="Gene3D" id="3.40.50.150">
    <property type="entry name" value="Vaccinia Virus protein VP39"/>
    <property type="match status" value="2"/>
</dbReference>
<evidence type="ECO:0000256" key="5">
    <source>
        <dbReference type="ARBA" id="ARBA00022691"/>
    </source>
</evidence>
<dbReference type="Gene3D" id="1.10.8.10">
    <property type="entry name" value="DNA helicase RuvA subunit, C-terminal domain"/>
    <property type="match status" value="1"/>
</dbReference>
<dbReference type="PROSITE" id="PS00094">
    <property type="entry name" value="C5_MTASE_1"/>
    <property type="match status" value="1"/>
</dbReference>
<dbReference type="EC" id="2.1.1.37" evidence="2"/>
<feature type="domain" description="UBA" evidence="11">
    <location>
        <begin position="40"/>
        <end position="85"/>
    </location>
</feature>
<dbReference type="PROSITE" id="PS51679">
    <property type="entry name" value="SAM_MT_C5"/>
    <property type="match status" value="1"/>
</dbReference>
<evidence type="ECO:0000256" key="1">
    <source>
        <dbReference type="ARBA" id="ARBA00004123"/>
    </source>
</evidence>
<feature type="active site" evidence="9">
    <location>
        <position position="571"/>
    </location>
</feature>
<keyword evidence="4 9" id="KW-0808">Transferase</keyword>
<dbReference type="InterPro" id="IPR029063">
    <property type="entry name" value="SAM-dependent_MTases_sf"/>
</dbReference>
<accession>A0AAV7F5L3</accession>
<evidence type="ECO:0000256" key="10">
    <source>
        <dbReference type="SAM" id="MobiDB-lite"/>
    </source>
</evidence>
<evidence type="ECO:0000256" key="4">
    <source>
        <dbReference type="ARBA" id="ARBA00022679"/>
    </source>
</evidence>
<evidence type="ECO:0000256" key="6">
    <source>
        <dbReference type="ARBA" id="ARBA00022737"/>
    </source>
</evidence>
<keyword evidence="3 9" id="KW-0489">Methyltransferase</keyword>
<name>A0AAV7F5L3_ARIFI</name>
<sequence length="611" mass="68332">MWDEASVSDSGDEDFSWSDDENRKENNHSACSIGRAGEADFESRPMSSLFSHFVEMGFSQDLISKAIQRSGEENTEAVLEALLTYSVLEESAQGCSELSSVQRSSESNSQILNHECRGGQGCDVNQEKLIFSGKEELWMHLVDMGFTENEASAALDKCGPNASLFELQDFIYASKITDSSNSSYTAEQSSLESDEDEKGSDSSFNEFQRGKKRRKGSLTAGTWEENVLVGRQRKFIERYHSHDRHKKHLKSILGDGGKRSTLSGLPHMIGFGVPGYPNILSQRNICEGARGPPYFYYENVALAPKGVWEKISSFLFEIKPEFVDSKHFCAAARKRGYIHNLPISNRFPLEPRAPKTIHEALPSTRKCWPPWDHRTQLNCIGTNYANAQITEKIRISLAHSSDPPPSNIIKYVISECKKWNLVWVGVHKVAPLDPDEIEMLLGYPVNHTRGGGISSSERYRSLGNSFQVDTVAYHLSVLKDIFPNGITVLSLFSGIGGAEVALHRLGILLKTVISVEISEVNRNILRSWWDQTCQGGTLIEFSDVQELSFDKLKELINLTGGFDLVVGGSPCNNLSGRNRVSRNGLEGRHSELFYDYYRILETVKTLMGRDT</sequence>
<evidence type="ECO:0000313" key="14">
    <source>
        <dbReference type="Proteomes" id="UP000825729"/>
    </source>
</evidence>
<dbReference type="AlphaFoldDB" id="A0AAV7F5L3"/>
<comment type="subcellular location">
    <subcellularLocation>
        <location evidence="1">Nucleus</location>
    </subcellularLocation>
</comment>
<keyword evidence="7" id="KW-0238">DNA-binding</keyword>
<gene>
    <name evidence="13" type="ORF">H6P81_000497</name>
</gene>